<evidence type="ECO:0000256" key="1">
    <source>
        <dbReference type="SAM" id="MobiDB-lite"/>
    </source>
</evidence>
<dbReference type="EMBL" id="JASNFN010000011">
    <property type="protein sequence ID" value="MDP5183214.1"/>
    <property type="molecule type" value="Genomic_DNA"/>
</dbReference>
<organism evidence="3 4">
    <name type="scientific">Blastococcus carthaginiensis</name>
    <dbReference type="NCBI Taxonomy" id="3050034"/>
    <lineage>
        <taxon>Bacteria</taxon>
        <taxon>Bacillati</taxon>
        <taxon>Actinomycetota</taxon>
        <taxon>Actinomycetes</taxon>
        <taxon>Geodermatophilales</taxon>
        <taxon>Geodermatophilaceae</taxon>
        <taxon>Blastococcus</taxon>
    </lineage>
</organism>
<proteinExistence type="predicted"/>
<feature type="compositionally biased region" description="Low complexity" evidence="1">
    <location>
        <begin position="322"/>
        <end position="345"/>
    </location>
</feature>
<dbReference type="CDD" id="cd00085">
    <property type="entry name" value="HNHc"/>
    <property type="match status" value="1"/>
</dbReference>
<keyword evidence="4" id="KW-1185">Reference proteome</keyword>
<gene>
    <name evidence="3" type="ORF">QOZ88_11245</name>
</gene>
<feature type="compositionally biased region" description="Low complexity" evidence="1">
    <location>
        <begin position="66"/>
        <end position="75"/>
    </location>
</feature>
<evidence type="ECO:0000313" key="4">
    <source>
        <dbReference type="Proteomes" id="UP001233673"/>
    </source>
</evidence>
<feature type="region of interest" description="Disordered" evidence="1">
    <location>
        <begin position="322"/>
        <end position="368"/>
    </location>
</feature>
<name>A0ABT9ICC0_9ACTN</name>
<dbReference type="RefSeq" id="WP_305999857.1">
    <property type="nucleotide sequence ID" value="NZ_JASNFN010000011.1"/>
</dbReference>
<evidence type="ECO:0000259" key="2">
    <source>
        <dbReference type="Pfam" id="PF02720"/>
    </source>
</evidence>
<evidence type="ECO:0000313" key="3">
    <source>
        <dbReference type="EMBL" id="MDP5183214.1"/>
    </source>
</evidence>
<feature type="region of interest" description="Disordered" evidence="1">
    <location>
        <begin position="66"/>
        <end position="86"/>
    </location>
</feature>
<dbReference type="InterPro" id="IPR003870">
    <property type="entry name" value="DUF222"/>
</dbReference>
<dbReference type="Pfam" id="PF02720">
    <property type="entry name" value="DUF222"/>
    <property type="match status" value="1"/>
</dbReference>
<feature type="domain" description="DUF222" evidence="2">
    <location>
        <begin position="96"/>
        <end position="318"/>
    </location>
</feature>
<feature type="compositionally biased region" description="Basic and acidic residues" evidence="1">
    <location>
        <begin position="355"/>
        <end position="366"/>
    </location>
</feature>
<reference evidence="4" key="1">
    <citation type="submission" date="2023-05" db="EMBL/GenBank/DDBJ databases">
        <title>Draft genome of Pseudofrankia sp. BMG5.37.</title>
        <authorList>
            <person name="Gtari M."/>
            <person name="Ghodhbane F."/>
            <person name="Sbissi I."/>
        </authorList>
    </citation>
    <scope>NUCLEOTIDE SEQUENCE [LARGE SCALE GENOMIC DNA]</scope>
    <source>
        <strain evidence="4">BMG 814</strain>
    </source>
</reference>
<accession>A0ABT9ICC0</accession>
<comment type="caution">
    <text evidence="3">The sequence shown here is derived from an EMBL/GenBank/DDBJ whole genome shotgun (WGS) entry which is preliminary data.</text>
</comment>
<feature type="region of interest" description="Disordered" evidence="1">
    <location>
        <begin position="1"/>
        <end position="32"/>
    </location>
</feature>
<dbReference type="Proteomes" id="UP001233673">
    <property type="component" value="Unassembled WGS sequence"/>
</dbReference>
<protein>
    <submittedName>
        <fullName evidence="3">DUF222 domain-containing protein</fullName>
    </submittedName>
</protein>
<dbReference type="InterPro" id="IPR003615">
    <property type="entry name" value="HNH_nuc"/>
</dbReference>
<feature type="region of interest" description="Disordered" evidence="1">
    <location>
        <begin position="432"/>
        <end position="477"/>
    </location>
</feature>
<sequence length="714" mass="75167">MAQVAAREAAESASDPAASGTSSNSAAAAPPAGWATGPLGIVQAADREIARQTAVRARAVAEFAAARPASADRPAGQPGAMSEARRAARPEVLADVSEWAVQELVVALSLSAQAAEQLLTRSLTLVHRLPATLAALERGELHPGHLWPMLERVAPIADAAKRAAVERDLLAWTSGRVTTPAQLGAKARRLGLARDARDVAARLAASLRERGVSVRSDRREGMAAFGALLTVPEAQALLDALGRYVDALDEPDDSRTRGQKMADCLLDLVLQPEENDLPAVQAQLTVVAGVRALLGGDQPGEIGGEPVPAEVVRTLARALGLLPGAAPDPGEASTTSAPTAADSPTENSPVDAWPEDARGADARPDDDCPTDCWPLRTWPAEWREADERWWAEVEARAHRGEWGGADYTPEDELLRRWAEEASIAAWLDAAGAFADPVPDPGPEEVADPGPEPQRNRETGPDAESTAGDGNSSGASRWATAHASLQAAADALLGLDRAIGHARRAVADAQRADRADESTWLRSAAGRVTGAPSDLEACAAAEETCRAALAALLDAGGGGTLVDRPRIAVVDELTGALLALTDSRELRRLAHCDDATCRRAPARCTHDLTGRPGLGPPGPTDGYRPGAALDRYLRARDRRCRFPGCRRRVPLGGELDHDRPWPEGPTSTENLTGFCTGHHRGKHQAPGWQYELASDGRLTVTTPTGLTATTTPPSF</sequence>